<evidence type="ECO:0000313" key="3">
    <source>
        <dbReference type="EMBL" id="GAG14384.1"/>
    </source>
</evidence>
<evidence type="ECO:0000256" key="1">
    <source>
        <dbReference type="SAM" id="Coils"/>
    </source>
</evidence>
<organism evidence="3">
    <name type="scientific">marine sediment metagenome</name>
    <dbReference type="NCBI Taxonomy" id="412755"/>
    <lineage>
        <taxon>unclassified sequences</taxon>
        <taxon>metagenomes</taxon>
        <taxon>ecological metagenomes</taxon>
    </lineage>
</organism>
<protein>
    <submittedName>
        <fullName evidence="3">Uncharacterized protein</fullName>
    </submittedName>
</protein>
<keyword evidence="2" id="KW-0472">Membrane</keyword>
<evidence type="ECO:0000256" key="2">
    <source>
        <dbReference type="SAM" id="Phobius"/>
    </source>
</evidence>
<keyword evidence="1" id="KW-0175">Coiled coil</keyword>
<name>X0V8A0_9ZZZZ</name>
<feature type="non-terminal residue" evidence="3">
    <location>
        <position position="68"/>
    </location>
</feature>
<sequence length="68" mass="8164">MKDWPWYGHILLAVIVFALLFFIYFKPQNNKLTTLKEEREKTEAEVTNLKQRNLQLSKIEGELIDLRK</sequence>
<comment type="caution">
    <text evidence="3">The sequence shown here is derived from an EMBL/GenBank/DDBJ whole genome shotgun (WGS) entry which is preliminary data.</text>
</comment>
<accession>X0V8A0</accession>
<dbReference type="EMBL" id="BARS01036259">
    <property type="protein sequence ID" value="GAG14384.1"/>
    <property type="molecule type" value="Genomic_DNA"/>
</dbReference>
<keyword evidence="2" id="KW-1133">Transmembrane helix</keyword>
<feature type="coiled-coil region" evidence="1">
    <location>
        <begin position="32"/>
        <end position="59"/>
    </location>
</feature>
<gene>
    <name evidence="3" type="ORF">S01H1_55758</name>
</gene>
<dbReference type="AlphaFoldDB" id="X0V8A0"/>
<reference evidence="3" key="1">
    <citation type="journal article" date="2014" name="Front. Microbiol.">
        <title>High frequency of phylogenetically diverse reductive dehalogenase-homologous genes in deep subseafloor sedimentary metagenomes.</title>
        <authorList>
            <person name="Kawai M."/>
            <person name="Futagami T."/>
            <person name="Toyoda A."/>
            <person name="Takaki Y."/>
            <person name="Nishi S."/>
            <person name="Hori S."/>
            <person name="Arai W."/>
            <person name="Tsubouchi T."/>
            <person name="Morono Y."/>
            <person name="Uchiyama I."/>
            <person name="Ito T."/>
            <person name="Fujiyama A."/>
            <person name="Inagaki F."/>
            <person name="Takami H."/>
        </authorList>
    </citation>
    <scope>NUCLEOTIDE SEQUENCE</scope>
    <source>
        <strain evidence="3">Expedition CK06-06</strain>
    </source>
</reference>
<proteinExistence type="predicted"/>
<feature type="transmembrane region" description="Helical" evidence="2">
    <location>
        <begin position="6"/>
        <end position="25"/>
    </location>
</feature>
<keyword evidence="2" id="KW-0812">Transmembrane</keyword>